<reference evidence="1" key="1">
    <citation type="submission" date="2024-07" db="EMBL/GenBank/DDBJ databases">
        <title>A survey of Mimosa microsymbionts across Brazilian biomes reveals a high diversity of Paraburkholderia nodulating endemic species, but also that Cupriavidus is common as a symbiont of widespread species.</title>
        <authorList>
            <person name="Rouws L."/>
            <person name="Barauna A."/>
            <person name="Beukes C."/>
            <person name="Rouws J.R.C."/>
            <person name="De Faria S.M."/>
            <person name="Gross E."/>
            <person name="Bueno Dos Reis Junior F."/>
            <person name="Simon M.F."/>
            <person name="Maluk M."/>
            <person name="Odee D.W."/>
            <person name="Kenicer G."/>
            <person name="Young J.P.W."/>
            <person name="Reis V.M."/>
            <person name="Zilli J."/>
            <person name="James E.K."/>
        </authorList>
    </citation>
    <scope>NUCLEOTIDE SEQUENCE</scope>
    <source>
        <strain evidence="1">EG181B</strain>
    </source>
</reference>
<gene>
    <name evidence="1" type="ORF">AB4Y32_25350</name>
</gene>
<organism evidence="1 2">
    <name type="scientific">Paraburkholderia phymatum</name>
    <dbReference type="NCBI Taxonomy" id="148447"/>
    <lineage>
        <taxon>Bacteria</taxon>
        <taxon>Pseudomonadati</taxon>
        <taxon>Pseudomonadota</taxon>
        <taxon>Betaproteobacteria</taxon>
        <taxon>Burkholderiales</taxon>
        <taxon>Burkholderiaceae</taxon>
        <taxon>Paraburkholderia</taxon>
    </lineage>
</organism>
<protein>
    <submittedName>
        <fullName evidence="1">Uncharacterized protein</fullName>
    </submittedName>
</protein>
<name>A0ACC6U679_9BURK</name>
<sequence>MKYDIGLSIEGRATAAEQLFNFTVARVFTWPANLAGSLAKSNVAATASATFSITKNGTAIGSFNFAAGATSATFTFASAVTFALGDVIRIVAPATADATLSDIGVTFLGTNS</sequence>
<proteinExistence type="predicted"/>
<comment type="caution">
    <text evidence="1">The sequence shown here is derived from an EMBL/GenBank/DDBJ whole genome shotgun (WGS) entry which is preliminary data.</text>
</comment>
<accession>A0ACC6U679</accession>
<evidence type="ECO:0000313" key="2">
    <source>
        <dbReference type="Proteomes" id="UP001558850"/>
    </source>
</evidence>
<dbReference type="EMBL" id="JBFRCH010000017">
    <property type="protein sequence ID" value="MEX3935077.1"/>
    <property type="molecule type" value="Genomic_DNA"/>
</dbReference>
<evidence type="ECO:0000313" key="1">
    <source>
        <dbReference type="EMBL" id="MEX3935077.1"/>
    </source>
</evidence>
<keyword evidence="2" id="KW-1185">Reference proteome</keyword>
<dbReference type="Proteomes" id="UP001558850">
    <property type="component" value="Unassembled WGS sequence"/>
</dbReference>